<dbReference type="InterPro" id="IPR036390">
    <property type="entry name" value="WH_DNA-bd_sf"/>
</dbReference>
<feature type="domain" description="HTH dtxR-type" evidence="14">
    <location>
        <begin position="24"/>
        <end position="84"/>
    </location>
</feature>
<dbReference type="GO" id="GO:0046983">
    <property type="term" value="F:protein dimerization activity"/>
    <property type="evidence" value="ECO:0007669"/>
    <property type="project" value="InterPro"/>
</dbReference>
<dbReference type="InterPro" id="IPR050536">
    <property type="entry name" value="DtxR_MntR_Metal-Reg"/>
</dbReference>
<protein>
    <recommendedName>
        <fullName evidence="4">Transcriptional regulator MntR</fullName>
    </recommendedName>
    <alternativeName>
        <fullName evidence="13">Manganese transport regulator</fullName>
    </alternativeName>
</protein>
<dbReference type="Pfam" id="PF01325">
    <property type="entry name" value="Fe_dep_repress"/>
    <property type="match status" value="1"/>
</dbReference>
<dbReference type="InterPro" id="IPR012318">
    <property type="entry name" value="HTH_CRP"/>
</dbReference>
<evidence type="ECO:0000256" key="13">
    <source>
        <dbReference type="ARBA" id="ARBA00032593"/>
    </source>
</evidence>
<dbReference type="SMART" id="SM00419">
    <property type="entry name" value="HTH_CRP"/>
    <property type="match status" value="1"/>
</dbReference>
<sequence length="145" mass="16526">MPKQLVDPQIQAKWFSRVREAHKVETTEDYVELIADLIHVNQEARLSDLAQRLGVTHATASKVLNRLKEEGYVSSQPYRSIFLTPTGVDLAEKCKTRHQIILNFLISLGVSREAAEYDAEGIEHHISEETLEKFKAFTADHKKPD</sequence>
<dbReference type="AlphaFoldDB" id="A0A928V6S0"/>
<evidence type="ECO:0000256" key="5">
    <source>
        <dbReference type="ARBA" id="ARBA00022490"/>
    </source>
</evidence>
<reference evidence="15" key="1">
    <citation type="submission" date="2018-07" db="EMBL/GenBank/DDBJ databases">
        <title>Genome assembly of strain Ka43.</title>
        <authorList>
            <person name="Kukolya J."/>
            <person name="Nagy I."/>
            <person name="Horvath B."/>
            <person name="Toth A."/>
        </authorList>
    </citation>
    <scope>NUCLEOTIDE SEQUENCE</scope>
    <source>
        <strain evidence="15">KB43</strain>
    </source>
</reference>
<keyword evidence="11" id="KW-0464">Manganese</keyword>
<dbReference type="PANTHER" id="PTHR33238:SF11">
    <property type="entry name" value="TRANSCRIPTIONAL REGULATOR MNTR"/>
    <property type="match status" value="1"/>
</dbReference>
<evidence type="ECO:0000256" key="8">
    <source>
        <dbReference type="ARBA" id="ARBA00023125"/>
    </source>
</evidence>
<keyword evidence="8" id="KW-0238">DNA-binding</keyword>
<evidence type="ECO:0000256" key="1">
    <source>
        <dbReference type="ARBA" id="ARBA00004496"/>
    </source>
</evidence>
<dbReference type="InterPro" id="IPR022687">
    <property type="entry name" value="HTH_DTXR"/>
</dbReference>
<dbReference type="GO" id="GO:0046914">
    <property type="term" value="F:transition metal ion binding"/>
    <property type="evidence" value="ECO:0007669"/>
    <property type="project" value="InterPro"/>
</dbReference>
<dbReference type="GO" id="GO:0003700">
    <property type="term" value="F:DNA-binding transcription factor activity"/>
    <property type="evidence" value="ECO:0007669"/>
    <property type="project" value="InterPro"/>
</dbReference>
<dbReference type="InterPro" id="IPR022689">
    <property type="entry name" value="Iron_dep_repressor"/>
</dbReference>
<evidence type="ECO:0000256" key="4">
    <source>
        <dbReference type="ARBA" id="ARBA00022386"/>
    </source>
</evidence>
<accession>A0A928V6S0</accession>
<keyword evidence="6" id="KW-0678">Repressor</keyword>
<evidence type="ECO:0000256" key="6">
    <source>
        <dbReference type="ARBA" id="ARBA00022491"/>
    </source>
</evidence>
<evidence type="ECO:0000256" key="11">
    <source>
        <dbReference type="ARBA" id="ARBA00023211"/>
    </source>
</evidence>
<evidence type="ECO:0000256" key="7">
    <source>
        <dbReference type="ARBA" id="ARBA00023015"/>
    </source>
</evidence>
<keyword evidence="7" id="KW-0805">Transcription regulation</keyword>
<evidence type="ECO:0000256" key="2">
    <source>
        <dbReference type="ARBA" id="ARBA00007871"/>
    </source>
</evidence>
<gene>
    <name evidence="15" type="ORF">C4F51_10910</name>
</gene>
<name>A0A928V6S0_9GAMM</name>
<proteinExistence type="inferred from homology"/>
<keyword evidence="16" id="KW-1185">Reference proteome</keyword>
<keyword evidence="5" id="KW-0963">Cytoplasm</keyword>
<dbReference type="RefSeq" id="WP_193909680.1">
    <property type="nucleotide sequence ID" value="NZ_PRDL01000001.1"/>
</dbReference>
<evidence type="ECO:0000256" key="10">
    <source>
        <dbReference type="ARBA" id="ARBA00023163"/>
    </source>
</evidence>
<comment type="subunit">
    <text evidence="3">Homodimer.</text>
</comment>
<organism evidence="15 16">
    <name type="scientific">Cellvibrio polysaccharolyticus</name>
    <dbReference type="NCBI Taxonomy" id="2082724"/>
    <lineage>
        <taxon>Bacteria</taxon>
        <taxon>Pseudomonadati</taxon>
        <taxon>Pseudomonadota</taxon>
        <taxon>Gammaproteobacteria</taxon>
        <taxon>Cellvibrionales</taxon>
        <taxon>Cellvibrionaceae</taxon>
        <taxon>Cellvibrio</taxon>
    </lineage>
</organism>
<dbReference type="PANTHER" id="PTHR33238">
    <property type="entry name" value="IRON (METAL) DEPENDENT REPRESSOR, DTXR FAMILY"/>
    <property type="match status" value="1"/>
</dbReference>
<dbReference type="Proteomes" id="UP000652567">
    <property type="component" value="Unassembled WGS sequence"/>
</dbReference>
<dbReference type="InterPro" id="IPR036421">
    <property type="entry name" value="Fe_dep_repressor_sf"/>
</dbReference>
<dbReference type="SMART" id="SM00529">
    <property type="entry name" value="HTH_DTXR"/>
    <property type="match status" value="1"/>
</dbReference>
<dbReference type="PROSITE" id="PS50944">
    <property type="entry name" value="HTH_DTXR"/>
    <property type="match status" value="1"/>
</dbReference>
<dbReference type="GO" id="GO:0005737">
    <property type="term" value="C:cytoplasm"/>
    <property type="evidence" value="ECO:0007669"/>
    <property type="project" value="UniProtKB-SubCell"/>
</dbReference>
<comment type="similarity">
    <text evidence="2">Belongs to the DtxR/MntR family.</text>
</comment>
<dbReference type="InterPro" id="IPR001367">
    <property type="entry name" value="Fe_dep_repressor"/>
</dbReference>
<evidence type="ECO:0000313" key="16">
    <source>
        <dbReference type="Proteomes" id="UP000652567"/>
    </source>
</evidence>
<keyword evidence="10" id="KW-0804">Transcription</keyword>
<comment type="function">
    <text evidence="12">In the presence of manganese, represses expression of mntH and mntS. Up-regulates expression of mntP.</text>
</comment>
<comment type="caution">
    <text evidence="15">The sequence shown here is derived from an EMBL/GenBank/DDBJ whole genome shotgun (WGS) entry which is preliminary data.</text>
</comment>
<comment type="subcellular location">
    <subcellularLocation>
        <location evidence="1">Cytoplasm</location>
    </subcellularLocation>
</comment>
<dbReference type="NCBIfam" id="NF008273">
    <property type="entry name" value="PRK11050.1"/>
    <property type="match status" value="1"/>
</dbReference>
<keyword evidence="9" id="KW-0010">Activator</keyword>
<evidence type="ECO:0000256" key="9">
    <source>
        <dbReference type="ARBA" id="ARBA00023159"/>
    </source>
</evidence>
<dbReference type="Gene3D" id="1.10.10.10">
    <property type="entry name" value="Winged helix-like DNA-binding domain superfamily/Winged helix DNA-binding domain"/>
    <property type="match status" value="1"/>
</dbReference>
<evidence type="ECO:0000256" key="3">
    <source>
        <dbReference type="ARBA" id="ARBA00011738"/>
    </source>
</evidence>
<evidence type="ECO:0000256" key="12">
    <source>
        <dbReference type="ARBA" id="ARBA00025185"/>
    </source>
</evidence>
<evidence type="ECO:0000259" key="14">
    <source>
        <dbReference type="PROSITE" id="PS50944"/>
    </source>
</evidence>
<dbReference type="GO" id="GO:0003677">
    <property type="term" value="F:DNA binding"/>
    <property type="evidence" value="ECO:0007669"/>
    <property type="project" value="UniProtKB-KW"/>
</dbReference>
<dbReference type="Gene3D" id="1.10.60.10">
    <property type="entry name" value="Iron dependent repressor, metal binding and dimerisation domain"/>
    <property type="match status" value="1"/>
</dbReference>
<dbReference type="SUPFAM" id="SSF46785">
    <property type="entry name" value="Winged helix' DNA-binding domain"/>
    <property type="match status" value="1"/>
</dbReference>
<dbReference type="Pfam" id="PF02742">
    <property type="entry name" value="Fe_dep_repr_C"/>
    <property type="match status" value="1"/>
</dbReference>
<dbReference type="InterPro" id="IPR036388">
    <property type="entry name" value="WH-like_DNA-bd_sf"/>
</dbReference>
<dbReference type="EMBL" id="PRDL01000001">
    <property type="protein sequence ID" value="MBE8717692.1"/>
    <property type="molecule type" value="Genomic_DNA"/>
</dbReference>
<evidence type="ECO:0000313" key="15">
    <source>
        <dbReference type="EMBL" id="MBE8717692.1"/>
    </source>
</evidence>